<accession>A0A859D4C6</accession>
<gene>
    <name evidence="3" type="ORF">MP3633_3042</name>
</gene>
<reference evidence="3 4" key="1">
    <citation type="submission" date="2020-06" db="EMBL/GenBank/DDBJ databases">
        <authorList>
            <person name="Voronona O.L."/>
            <person name="Aksenova E.I."/>
            <person name="Kunda M.S."/>
            <person name="Semenov A.N."/>
            <person name="Ryzhova N."/>
        </authorList>
    </citation>
    <scope>NUCLEOTIDE SEQUENCE [LARGE SCALE GENOMIC DNA]</scope>
    <source>
        <strain evidence="3 4">MPKMM3633</strain>
    </source>
</reference>
<dbReference type="InterPro" id="IPR018389">
    <property type="entry name" value="DctP_fam"/>
</dbReference>
<evidence type="ECO:0000313" key="3">
    <source>
        <dbReference type="EMBL" id="QKK81769.1"/>
    </source>
</evidence>
<dbReference type="GO" id="GO:0055085">
    <property type="term" value="P:transmembrane transport"/>
    <property type="evidence" value="ECO:0007669"/>
    <property type="project" value="InterPro"/>
</dbReference>
<name>A0A859D4C6_9GAMM</name>
<dbReference type="CDD" id="cd13665">
    <property type="entry name" value="PBP2_TRAP_Dctp3_4"/>
    <property type="match status" value="1"/>
</dbReference>
<organism evidence="3 4">
    <name type="scientific">Marinomonas primoryensis</name>
    <dbReference type="NCBI Taxonomy" id="178399"/>
    <lineage>
        <taxon>Bacteria</taxon>
        <taxon>Pseudomonadati</taxon>
        <taxon>Pseudomonadota</taxon>
        <taxon>Gammaproteobacteria</taxon>
        <taxon>Oceanospirillales</taxon>
        <taxon>Oceanospirillaceae</taxon>
        <taxon>Marinomonas</taxon>
    </lineage>
</organism>
<protein>
    <submittedName>
        <fullName evidence="3">TRAP-type C4-dicarboxylate transport system periplasmic protein DctP</fullName>
    </submittedName>
</protein>
<dbReference type="PANTHER" id="PTHR33376">
    <property type="match status" value="1"/>
</dbReference>
<dbReference type="RefSeq" id="WP_176336138.1">
    <property type="nucleotide sequence ID" value="NZ_BAAAEF010000016.1"/>
</dbReference>
<dbReference type="NCBIfam" id="NF037995">
    <property type="entry name" value="TRAP_S1"/>
    <property type="match status" value="1"/>
</dbReference>
<dbReference type="KEGG" id="mpri:MP3633_3042"/>
<dbReference type="EMBL" id="CP054301">
    <property type="protein sequence ID" value="QKK81769.1"/>
    <property type="molecule type" value="Genomic_DNA"/>
</dbReference>
<dbReference type="SUPFAM" id="SSF53850">
    <property type="entry name" value="Periplasmic binding protein-like II"/>
    <property type="match status" value="1"/>
</dbReference>
<keyword evidence="1 2" id="KW-0732">Signal</keyword>
<dbReference type="AlphaFoldDB" id="A0A859D4C6"/>
<proteinExistence type="predicted"/>
<feature type="chain" id="PRO_5032486110" evidence="2">
    <location>
        <begin position="24"/>
        <end position="342"/>
    </location>
</feature>
<sequence>MMNFKKSLLCVTAGAVLSLSATAAETTLRVATWLPPTNPQNETVWPIWAKWVEEATEGRVEIIVENYTGHPKTIFDAVEDGVYDVGFSVNAYLPGRFSLTSVAEIPGEITDAETGSVALWRTYKNYFESADEYNGLQLLALFVHGPGQLHTKFPVNSLDDLKGKKMRVGGGLINDIAERLEVTPVSAPAPKSYEMMQQGVVDGTFLPVQEQKFFRLSEISSDLTLFPRGLYTTAFSVVMNIDAFEDLSKKDQDAIMRVSGEKLSRLAGAAWGKADENGILEAKSNGVNVVFLTEDDQRVKDLNKLTKGIDQLWIDSVKNRDVDAKAGLAAFRKYVNEINSEK</sequence>
<dbReference type="Proteomes" id="UP000509371">
    <property type="component" value="Chromosome"/>
</dbReference>
<evidence type="ECO:0000313" key="4">
    <source>
        <dbReference type="Proteomes" id="UP000509371"/>
    </source>
</evidence>
<dbReference type="InterPro" id="IPR038404">
    <property type="entry name" value="TRAP_DctP_sf"/>
</dbReference>
<dbReference type="Gene3D" id="3.40.190.170">
    <property type="entry name" value="Bacterial extracellular solute-binding protein, family 7"/>
    <property type="match status" value="1"/>
</dbReference>
<evidence type="ECO:0000256" key="1">
    <source>
        <dbReference type="ARBA" id="ARBA00022729"/>
    </source>
</evidence>
<dbReference type="PANTHER" id="PTHR33376:SF15">
    <property type="entry name" value="BLL6794 PROTEIN"/>
    <property type="match status" value="1"/>
</dbReference>
<dbReference type="Pfam" id="PF03480">
    <property type="entry name" value="DctP"/>
    <property type="match status" value="1"/>
</dbReference>
<feature type="signal peptide" evidence="2">
    <location>
        <begin position="1"/>
        <end position="23"/>
    </location>
</feature>
<evidence type="ECO:0000256" key="2">
    <source>
        <dbReference type="SAM" id="SignalP"/>
    </source>
</evidence>